<dbReference type="Proteomes" id="UP000617531">
    <property type="component" value="Unassembled WGS sequence"/>
</dbReference>
<feature type="transmembrane region" description="Helical" evidence="1">
    <location>
        <begin position="43"/>
        <end position="69"/>
    </location>
</feature>
<dbReference type="EMBL" id="BNAI01000001">
    <property type="protein sequence ID" value="GHF11121.1"/>
    <property type="molecule type" value="Genomic_DNA"/>
</dbReference>
<reference evidence="3" key="1">
    <citation type="journal article" date="2014" name="Int. J. Syst. Evol. Microbiol.">
        <title>Complete genome sequence of Corynebacterium casei LMG S-19264T (=DSM 44701T), isolated from a smear-ripened cheese.</title>
        <authorList>
            <consortium name="US DOE Joint Genome Institute (JGI-PGF)"/>
            <person name="Walter F."/>
            <person name="Albersmeier A."/>
            <person name="Kalinowski J."/>
            <person name="Ruckert C."/>
        </authorList>
    </citation>
    <scope>NUCLEOTIDE SEQUENCE</scope>
    <source>
        <strain evidence="3">CGMCC 1.16548</strain>
    </source>
</reference>
<dbReference type="PROSITE" id="PS51782">
    <property type="entry name" value="LYSM"/>
    <property type="match status" value="1"/>
</dbReference>
<organism evidence="3 4">
    <name type="scientific">Pseudolysinimonas yzui</name>
    <dbReference type="NCBI Taxonomy" id="2708254"/>
    <lineage>
        <taxon>Bacteria</taxon>
        <taxon>Bacillati</taxon>
        <taxon>Actinomycetota</taxon>
        <taxon>Actinomycetes</taxon>
        <taxon>Micrococcales</taxon>
        <taxon>Microbacteriaceae</taxon>
        <taxon>Pseudolysinimonas</taxon>
    </lineage>
</organism>
<evidence type="ECO:0000256" key="1">
    <source>
        <dbReference type="SAM" id="Phobius"/>
    </source>
</evidence>
<name>A0A8J3M0W7_9MICO</name>
<sequence>MSDAGYEEHEMTALSYGNVSYLPTSGYARPTSPRLRLTRRGRVVFSALAAIPLLIAALVFGLGAGGAVATNDAATDSLTWVTVDGGQSLWDLAAEIAPGEDPREFAAQVAAFNQLDGAVLQPGQKLAIPAQYTD</sequence>
<keyword evidence="1" id="KW-1133">Transmembrane helix</keyword>
<feature type="domain" description="LysM" evidence="2">
    <location>
        <begin position="79"/>
        <end position="128"/>
    </location>
</feature>
<dbReference type="AlphaFoldDB" id="A0A8J3M0W7"/>
<keyword evidence="1" id="KW-0812">Transmembrane</keyword>
<dbReference type="InterPro" id="IPR036779">
    <property type="entry name" value="LysM_dom_sf"/>
</dbReference>
<evidence type="ECO:0000259" key="2">
    <source>
        <dbReference type="PROSITE" id="PS51782"/>
    </source>
</evidence>
<keyword evidence="1" id="KW-0472">Membrane</keyword>
<dbReference type="Gene3D" id="3.10.350.10">
    <property type="entry name" value="LysM domain"/>
    <property type="match status" value="1"/>
</dbReference>
<protein>
    <recommendedName>
        <fullName evidence="2">LysM domain-containing protein</fullName>
    </recommendedName>
</protein>
<comment type="caution">
    <text evidence="3">The sequence shown here is derived from an EMBL/GenBank/DDBJ whole genome shotgun (WGS) entry which is preliminary data.</text>
</comment>
<evidence type="ECO:0000313" key="3">
    <source>
        <dbReference type="EMBL" id="GHF11121.1"/>
    </source>
</evidence>
<keyword evidence="4" id="KW-1185">Reference proteome</keyword>
<gene>
    <name evidence="3" type="ORF">GCM10011600_10370</name>
</gene>
<reference evidence="3" key="2">
    <citation type="submission" date="2020-09" db="EMBL/GenBank/DDBJ databases">
        <authorList>
            <person name="Sun Q."/>
            <person name="Zhou Y."/>
        </authorList>
    </citation>
    <scope>NUCLEOTIDE SEQUENCE</scope>
    <source>
        <strain evidence="3">CGMCC 1.16548</strain>
    </source>
</reference>
<proteinExistence type="predicted"/>
<dbReference type="InterPro" id="IPR018392">
    <property type="entry name" value="LysM"/>
</dbReference>
<evidence type="ECO:0000313" key="4">
    <source>
        <dbReference type="Proteomes" id="UP000617531"/>
    </source>
</evidence>
<accession>A0A8J3M0W7</accession>